<dbReference type="InterPro" id="IPR023385">
    <property type="entry name" value="YopX-like_C"/>
</dbReference>
<sequence length="132" mass="15204">MREIKFRGKPIEDYGDIKWFYGGIDLNHDDKLAYISTPYNGHVPVEWESIGQYTGLKDDTGREIYEGDVVKFKSVYYENKIMKAVVKFKDSLGAFVFDMGDDQGTWIMNASMREIEVIGNIYENPDLLKAAE</sequence>
<dbReference type="EMBL" id="LECW02000005">
    <property type="protein sequence ID" value="KRT94825.1"/>
    <property type="molecule type" value="Genomic_DNA"/>
</dbReference>
<dbReference type="InterPro" id="IPR010024">
    <property type="entry name" value="CHP16711"/>
</dbReference>
<dbReference type="SUPFAM" id="SSF159006">
    <property type="entry name" value="YopX-like"/>
    <property type="match status" value="1"/>
</dbReference>
<dbReference type="OrthoDB" id="1809393at2"/>
<accession>A0A0T6BT63</accession>
<dbReference type="InterPro" id="IPR019096">
    <property type="entry name" value="YopX_protein"/>
</dbReference>
<dbReference type="AlphaFoldDB" id="A0A0T6BT63"/>
<name>A0A0T6BT63_9BACI</name>
<dbReference type="Pfam" id="PF09643">
    <property type="entry name" value="YopX"/>
    <property type="match status" value="1"/>
</dbReference>
<dbReference type="RefSeq" id="WP_048355004.1">
    <property type="nucleotide sequence ID" value="NZ_JARRTL010000037.1"/>
</dbReference>
<gene>
    <name evidence="2" type="ORF">AB447_214335</name>
    <name evidence="3" type="ORF">P8828_24005</name>
</gene>
<evidence type="ECO:0000313" key="4">
    <source>
        <dbReference type="Proteomes" id="UP000036168"/>
    </source>
</evidence>
<comment type="caution">
    <text evidence="2">The sequence shown here is derived from an EMBL/GenBank/DDBJ whole genome shotgun (WGS) entry which is preliminary data.</text>
</comment>
<dbReference type="STRING" id="1664069.BGLY_3347"/>
<reference evidence="2 4" key="1">
    <citation type="journal article" date="2015" name="Int. J. Syst. Evol. Microbiol.">
        <title>Bacillus glycinifermentans sp. nov., isolated from fermented soybean paste.</title>
        <authorList>
            <person name="Kim S.J."/>
            <person name="Dunlap C.A."/>
            <person name="Kwon S.W."/>
            <person name="Rooney A.P."/>
        </authorList>
    </citation>
    <scope>NUCLEOTIDE SEQUENCE [LARGE SCALE GENOMIC DNA]</scope>
    <source>
        <strain evidence="2 4">GO-13</strain>
    </source>
</reference>
<evidence type="ECO:0000313" key="5">
    <source>
        <dbReference type="Proteomes" id="UP001341297"/>
    </source>
</evidence>
<proteinExistence type="predicted"/>
<dbReference type="NCBIfam" id="TIGR01671">
    <property type="entry name" value="phage_TIGR01671"/>
    <property type="match status" value="1"/>
</dbReference>
<evidence type="ECO:0000313" key="2">
    <source>
        <dbReference type="EMBL" id="KRT94825.1"/>
    </source>
</evidence>
<dbReference type="Gene3D" id="2.30.30.290">
    <property type="entry name" value="YopX-like domains"/>
    <property type="match status" value="1"/>
</dbReference>
<protein>
    <submittedName>
        <fullName evidence="3">YopX family protein</fullName>
    </submittedName>
</protein>
<dbReference type="Proteomes" id="UP001341297">
    <property type="component" value="Unassembled WGS sequence"/>
</dbReference>
<dbReference type="EMBL" id="JARRTL010000037">
    <property type="protein sequence ID" value="MEC0487813.1"/>
    <property type="molecule type" value="Genomic_DNA"/>
</dbReference>
<evidence type="ECO:0000259" key="1">
    <source>
        <dbReference type="Pfam" id="PF09643"/>
    </source>
</evidence>
<organism evidence="2 4">
    <name type="scientific">Bacillus glycinifermentans</name>
    <dbReference type="NCBI Taxonomy" id="1664069"/>
    <lineage>
        <taxon>Bacteria</taxon>
        <taxon>Bacillati</taxon>
        <taxon>Bacillota</taxon>
        <taxon>Bacilli</taxon>
        <taxon>Bacillales</taxon>
        <taxon>Bacillaceae</taxon>
        <taxon>Bacillus</taxon>
    </lineage>
</organism>
<keyword evidence="5" id="KW-1185">Reference proteome</keyword>
<reference evidence="2" key="2">
    <citation type="submission" date="2015-10" db="EMBL/GenBank/DDBJ databases">
        <authorList>
            <person name="Gilbert D.G."/>
        </authorList>
    </citation>
    <scope>NUCLEOTIDE SEQUENCE</scope>
    <source>
        <strain evidence="2">GO-13</strain>
    </source>
</reference>
<dbReference type="Proteomes" id="UP000036168">
    <property type="component" value="Unassembled WGS sequence"/>
</dbReference>
<reference evidence="3 5" key="3">
    <citation type="submission" date="2023-03" db="EMBL/GenBank/DDBJ databases">
        <title>Agriculturally important microbes genome sequencing.</title>
        <authorList>
            <person name="Dunlap C."/>
        </authorList>
    </citation>
    <scope>NUCLEOTIDE SEQUENCE [LARGE SCALE GENOMIC DNA]</scope>
    <source>
        <strain evidence="3 5">CBP-3203</strain>
    </source>
</reference>
<feature type="domain" description="YopX protein" evidence="1">
    <location>
        <begin position="36"/>
        <end position="129"/>
    </location>
</feature>
<evidence type="ECO:0000313" key="3">
    <source>
        <dbReference type="EMBL" id="MEC0487813.1"/>
    </source>
</evidence>